<dbReference type="AlphaFoldDB" id="A0A934URG5"/>
<dbReference type="InterPro" id="IPR046883">
    <property type="entry name" value="T6SS_FHA_C"/>
</dbReference>
<accession>A0A934URG5</accession>
<organism evidence="3 4">
    <name type="scientific">Ramlibacter algicola</name>
    <dbReference type="NCBI Taxonomy" id="2795217"/>
    <lineage>
        <taxon>Bacteria</taxon>
        <taxon>Pseudomonadati</taxon>
        <taxon>Pseudomonadota</taxon>
        <taxon>Betaproteobacteria</taxon>
        <taxon>Burkholderiales</taxon>
        <taxon>Comamonadaceae</taxon>
        <taxon>Ramlibacter</taxon>
    </lineage>
</organism>
<dbReference type="RefSeq" id="WP_200788145.1">
    <property type="nucleotide sequence ID" value="NZ_JAEDAO010000001.1"/>
</dbReference>
<gene>
    <name evidence="3" type="primary">tagH</name>
    <name evidence="3" type="ORF">I8E28_11220</name>
</gene>
<feature type="region of interest" description="Disordered" evidence="1">
    <location>
        <begin position="180"/>
        <end position="207"/>
    </location>
</feature>
<proteinExistence type="predicted"/>
<evidence type="ECO:0000313" key="3">
    <source>
        <dbReference type="EMBL" id="MBK0393160.1"/>
    </source>
</evidence>
<keyword evidence="4" id="KW-1185">Reference proteome</keyword>
<dbReference type="InterPro" id="IPR000253">
    <property type="entry name" value="FHA_dom"/>
</dbReference>
<dbReference type="InterPro" id="IPR008984">
    <property type="entry name" value="SMAD_FHA_dom_sf"/>
</dbReference>
<dbReference type="EMBL" id="JAEDAO010000001">
    <property type="protein sequence ID" value="MBK0393160.1"/>
    <property type="molecule type" value="Genomic_DNA"/>
</dbReference>
<dbReference type="NCBIfam" id="TIGR03354">
    <property type="entry name" value="VI_FHA"/>
    <property type="match status" value="1"/>
</dbReference>
<dbReference type="CDD" id="cd00060">
    <property type="entry name" value="FHA"/>
    <property type="match status" value="1"/>
</dbReference>
<dbReference type="Pfam" id="PF00498">
    <property type="entry name" value="FHA"/>
    <property type="match status" value="1"/>
</dbReference>
<dbReference type="Proteomes" id="UP000617041">
    <property type="component" value="Unassembled WGS sequence"/>
</dbReference>
<dbReference type="InterPro" id="IPR017735">
    <property type="entry name" value="T6SS_FHA"/>
</dbReference>
<dbReference type="SMART" id="SM00240">
    <property type="entry name" value="FHA"/>
    <property type="match status" value="1"/>
</dbReference>
<feature type="domain" description="FHA" evidence="2">
    <location>
        <begin position="27"/>
        <end position="78"/>
    </location>
</feature>
<feature type="region of interest" description="Disordered" evidence="1">
    <location>
        <begin position="400"/>
        <end position="419"/>
    </location>
</feature>
<dbReference type="Pfam" id="PF20232">
    <property type="entry name" value="T6SS_FHA_C"/>
    <property type="match status" value="1"/>
</dbReference>
<sequence length="419" mass="44468">MIALRVTRRPGASDPDAAALALPPEGLTIGRSDECGLVLADPLRLVSRQHAKVDPDGVGARVRCLSGNTPLWVNDAELEPGNERALQVGDQLRIGRFELLVEPVATPAAAAGRSRLDRWFDLDDAPDLLGGEALDTAVVAAPEAPTSAVVSWQSAGHAVGSTVAAAPAATMDVAPVAAEAAPPAASPTPRVARAAAPTPRKPARRPTELPVDVQDLATAFARGAGLRPDAAALTPEWMEHIGALLRATAEGTLALLQSRAVTKRHMRAEGTHIEPRQNNPLKFSPDATEALTRMLQRDATPGFLEPVAALQDAHRDLLVHQVAMVAGMRAAVFELFSRLGPDAAESAEGPARGADRVRLLREAALWRRHCLQHAELLEHLDDDFEAIFGREFLRAYQAQSSAGGETPVAPPEAPWQGLR</sequence>
<dbReference type="PROSITE" id="PS50006">
    <property type="entry name" value="FHA_DOMAIN"/>
    <property type="match status" value="1"/>
</dbReference>
<feature type="compositionally biased region" description="Low complexity" evidence="1">
    <location>
        <begin position="180"/>
        <end position="198"/>
    </location>
</feature>
<name>A0A934URG5_9BURK</name>
<dbReference type="SUPFAM" id="SSF49879">
    <property type="entry name" value="SMAD/FHA domain"/>
    <property type="match status" value="1"/>
</dbReference>
<evidence type="ECO:0000256" key="1">
    <source>
        <dbReference type="SAM" id="MobiDB-lite"/>
    </source>
</evidence>
<evidence type="ECO:0000313" key="4">
    <source>
        <dbReference type="Proteomes" id="UP000617041"/>
    </source>
</evidence>
<dbReference type="Gene3D" id="2.60.200.20">
    <property type="match status" value="1"/>
</dbReference>
<protein>
    <submittedName>
        <fullName evidence="3">Type VI secretion system-associated FHA domain protein TagH</fullName>
    </submittedName>
</protein>
<comment type="caution">
    <text evidence="3">The sequence shown here is derived from an EMBL/GenBank/DDBJ whole genome shotgun (WGS) entry which is preliminary data.</text>
</comment>
<evidence type="ECO:0000259" key="2">
    <source>
        <dbReference type="PROSITE" id="PS50006"/>
    </source>
</evidence>
<reference evidence="3" key="1">
    <citation type="submission" date="2020-12" db="EMBL/GenBank/DDBJ databases">
        <title>Ramlibacter sp. nov., isolated from a freshwater alga, Cryptomonas.</title>
        <authorList>
            <person name="Kim H.M."/>
            <person name="Jeon C.O."/>
        </authorList>
    </citation>
    <scope>NUCLEOTIDE SEQUENCE</scope>
    <source>
        <strain evidence="3">CrO1</strain>
    </source>
</reference>